<dbReference type="EMBL" id="CP042997">
    <property type="protein sequence ID" value="QEH38297.1"/>
    <property type="molecule type" value="Genomic_DNA"/>
</dbReference>
<dbReference type="KEGG" id="agv:OJF2_68950"/>
<proteinExistence type="predicted"/>
<organism evidence="2 3">
    <name type="scientific">Aquisphaera giovannonii</name>
    <dbReference type="NCBI Taxonomy" id="406548"/>
    <lineage>
        <taxon>Bacteria</taxon>
        <taxon>Pseudomonadati</taxon>
        <taxon>Planctomycetota</taxon>
        <taxon>Planctomycetia</taxon>
        <taxon>Isosphaerales</taxon>
        <taxon>Isosphaeraceae</taxon>
        <taxon>Aquisphaera</taxon>
    </lineage>
</organism>
<dbReference type="RefSeq" id="WP_148597752.1">
    <property type="nucleotide sequence ID" value="NZ_CP042997.1"/>
</dbReference>
<reference evidence="2 3" key="1">
    <citation type="submission" date="2019-08" db="EMBL/GenBank/DDBJ databases">
        <title>Deep-cultivation of Planctomycetes and their phenomic and genomic characterization uncovers novel biology.</title>
        <authorList>
            <person name="Wiegand S."/>
            <person name="Jogler M."/>
            <person name="Boedeker C."/>
            <person name="Pinto D."/>
            <person name="Vollmers J."/>
            <person name="Rivas-Marin E."/>
            <person name="Kohn T."/>
            <person name="Peeters S.H."/>
            <person name="Heuer A."/>
            <person name="Rast P."/>
            <person name="Oberbeckmann S."/>
            <person name="Bunk B."/>
            <person name="Jeske O."/>
            <person name="Meyerdierks A."/>
            <person name="Storesund J.E."/>
            <person name="Kallscheuer N."/>
            <person name="Luecker S."/>
            <person name="Lage O.M."/>
            <person name="Pohl T."/>
            <person name="Merkel B.J."/>
            <person name="Hornburger P."/>
            <person name="Mueller R.-W."/>
            <person name="Bruemmer F."/>
            <person name="Labrenz M."/>
            <person name="Spormann A.M."/>
            <person name="Op den Camp H."/>
            <person name="Overmann J."/>
            <person name="Amann R."/>
            <person name="Jetten M.S.M."/>
            <person name="Mascher T."/>
            <person name="Medema M.H."/>
            <person name="Devos D.P."/>
            <person name="Kaster A.-K."/>
            <person name="Ovreas L."/>
            <person name="Rohde M."/>
            <person name="Galperin M.Y."/>
            <person name="Jogler C."/>
        </authorList>
    </citation>
    <scope>NUCLEOTIDE SEQUENCE [LARGE SCALE GENOMIC DNA]</scope>
    <source>
        <strain evidence="2 3">OJF2</strain>
    </source>
</reference>
<dbReference type="AlphaFoldDB" id="A0A5B9WCP9"/>
<evidence type="ECO:0000313" key="3">
    <source>
        <dbReference type="Proteomes" id="UP000324233"/>
    </source>
</evidence>
<keyword evidence="1" id="KW-0732">Signal</keyword>
<feature type="chain" id="PRO_5023141179" description="Carboxypeptidase regulatory-like domain-containing protein" evidence="1">
    <location>
        <begin position="25"/>
        <end position="124"/>
    </location>
</feature>
<dbReference type="Proteomes" id="UP000324233">
    <property type="component" value="Chromosome"/>
</dbReference>
<feature type="signal peptide" evidence="1">
    <location>
        <begin position="1"/>
        <end position="24"/>
    </location>
</feature>
<dbReference type="PROSITE" id="PS51257">
    <property type="entry name" value="PROKAR_LIPOPROTEIN"/>
    <property type="match status" value="1"/>
</dbReference>
<gene>
    <name evidence="2" type="ORF">OJF2_68950</name>
</gene>
<dbReference type="OrthoDB" id="268362at2"/>
<accession>A0A5B9WCP9</accession>
<sequence length="124" mass="12670" precursor="true">MRRPKVLAALVPCLALSLACGCGAGAGSPLPATPTVPLKGRITYRGKALTKGHVTLAPTDGGREAESDIQPDGTFTVATAGLGDGALVGVHQVVVSGTDQPLRTKGETHVRVVADRTDYAIDIK</sequence>
<keyword evidence="3" id="KW-1185">Reference proteome</keyword>
<evidence type="ECO:0008006" key="4">
    <source>
        <dbReference type="Google" id="ProtNLM"/>
    </source>
</evidence>
<protein>
    <recommendedName>
        <fullName evidence="4">Carboxypeptidase regulatory-like domain-containing protein</fullName>
    </recommendedName>
</protein>
<name>A0A5B9WCP9_9BACT</name>
<evidence type="ECO:0000313" key="2">
    <source>
        <dbReference type="EMBL" id="QEH38297.1"/>
    </source>
</evidence>
<evidence type="ECO:0000256" key="1">
    <source>
        <dbReference type="SAM" id="SignalP"/>
    </source>
</evidence>